<reference evidence="12 13" key="1">
    <citation type="submission" date="2016-03" db="EMBL/GenBank/DDBJ databases">
        <title>Comparative genomics of Rickettsiella.</title>
        <authorList>
            <person name="Chandler C."/>
            <person name="Wang Y."/>
        </authorList>
    </citation>
    <scope>NUCLEOTIDE SEQUENCE [LARGE SCALE GENOMIC DNA]</scope>
    <source>
        <strain evidence="12 13">RCFS May 2013</strain>
    </source>
</reference>
<proteinExistence type="inferred from homology"/>
<evidence type="ECO:0000256" key="7">
    <source>
        <dbReference type="ARBA" id="ARBA00022801"/>
    </source>
</evidence>
<dbReference type="InterPro" id="IPR020855">
    <property type="entry name" value="Ureohydrolase_Mn_BS"/>
</dbReference>
<dbReference type="PANTHER" id="PTHR43782">
    <property type="entry name" value="ARGINASE"/>
    <property type="match status" value="1"/>
</dbReference>
<dbReference type="PROSITE" id="PS01053">
    <property type="entry name" value="ARGINASE_1"/>
    <property type="match status" value="1"/>
</dbReference>
<dbReference type="OrthoDB" id="9789727at2"/>
<dbReference type="GO" id="GO:0005829">
    <property type="term" value="C:cytosol"/>
    <property type="evidence" value="ECO:0007669"/>
    <property type="project" value="TreeGrafter"/>
</dbReference>
<evidence type="ECO:0000313" key="13">
    <source>
        <dbReference type="Proteomes" id="UP000183924"/>
    </source>
</evidence>
<dbReference type="RefSeq" id="WP_071662588.1">
    <property type="nucleotide sequence ID" value="NZ_LUKY01000033.1"/>
</dbReference>
<evidence type="ECO:0000256" key="10">
    <source>
        <dbReference type="PROSITE-ProRule" id="PRU00742"/>
    </source>
</evidence>
<evidence type="ECO:0000256" key="5">
    <source>
        <dbReference type="ARBA" id="ARBA00022503"/>
    </source>
</evidence>
<evidence type="ECO:0000256" key="4">
    <source>
        <dbReference type="ARBA" id="ARBA00018123"/>
    </source>
</evidence>
<evidence type="ECO:0000313" key="12">
    <source>
        <dbReference type="EMBL" id="OIZ94094.1"/>
    </source>
</evidence>
<dbReference type="PRINTS" id="PR00116">
    <property type="entry name" value="ARGINASE"/>
</dbReference>
<dbReference type="InterPro" id="IPR023696">
    <property type="entry name" value="Ureohydrolase_dom_sf"/>
</dbReference>
<dbReference type="UniPathway" id="UPA00158">
    <property type="reaction ID" value="UER00270"/>
</dbReference>
<evidence type="ECO:0000256" key="9">
    <source>
        <dbReference type="ARBA" id="ARBA00047391"/>
    </source>
</evidence>
<protein>
    <recommendedName>
        <fullName evidence="4">Arginase</fullName>
        <ecNumber evidence="3">3.5.3.1</ecNumber>
    </recommendedName>
</protein>
<dbReference type="GO" id="GO:0000050">
    <property type="term" value="P:urea cycle"/>
    <property type="evidence" value="ECO:0007669"/>
    <property type="project" value="UniProtKB-UniPathway"/>
</dbReference>
<dbReference type="PANTHER" id="PTHR43782:SF3">
    <property type="entry name" value="ARGINASE"/>
    <property type="match status" value="1"/>
</dbReference>
<comment type="caution">
    <text evidence="12">The sequence shown here is derived from an EMBL/GenBank/DDBJ whole genome shotgun (WGS) entry which is preliminary data.</text>
</comment>
<name>A0A1J8NJ35_9COXI</name>
<dbReference type="Pfam" id="PF00491">
    <property type="entry name" value="Arginase"/>
    <property type="match status" value="1"/>
</dbReference>
<keyword evidence="6" id="KW-0479">Metal-binding</keyword>
<dbReference type="STRING" id="1225476.A1D18_04320"/>
<dbReference type="AlphaFoldDB" id="A0A1J8NJ35"/>
<evidence type="ECO:0000256" key="2">
    <source>
        <dbReference type="ARBA" id="ARBA00005098"/>
    </source>
</evidence>
<keyword evidence="8" id="KW-0464">Manganese</keyword>
<dbReference type="Proteomes" id="UP000183924">
    <property type="component" value="Unassembled WGS sequence"/>
</dbReference>
<comment type="similarity">
    <text evidence="10 11">Belongs to the arginase family.</text>
</comment>
<dbReference type="GO" id="GO:0004053">
    <property type="term" value="F:arginase activity"/>
    <property type="evidence" value="ECO:0007669"/>
    <property type="project" value="UniProtKB-EC"/>
</dbReference>
<keyword evidence="5" id="KW-0056">Arginine metabolism</keyword>
<keyword evidence="7 11" id="KW-0378">Hydrolase</keyword>
<accession>A0A1J8NJ35</accession>
<dbReference type="InterPro" id="IPR014033">
    <property type="entry name" value="Arginase"/>
</dbReference>
<dbReference type="GO" id="GO:0006525">
    <property type="term" value="P:arginine metabolic process"/>
    <property type="evidence" value="ECO:0007669"/>
    <property type="project" value="UniProtKB-KW"/>
</dbReference>
<dbReference type="SUPFAM" id="SSF52768">
    <property type="entry name" value="Arginase/deacetylase"/>
    <property type="match status" value="1"/>
</dbReference>
<comment type="catalytic activity">
    <reaction evidence="9">
        <text>L-arginine + H2O = urea + L-ornithine</text>
        <dbReference type="Rhea" id="RHEA:20569"/>
        <dbReference type="ChEBI" id="CHEBI:15377"/>
        <dbReference type="ChEBI" id="CHEBI:16199"/>
        <dbReference type="ChEBI" id="CHEBI:32682"/>
        <dbReference type="ChEBI" id="CHEBI:46911"/>
        <dbReference type="EC" id="3.5.3.1"/>
    </reaction>
</comment>
<gene>
    <name evidence="12" type="ORF">A1D18_04320</name>
</gene>
<comment type="cofactor">
    <cofactor evidence="1">
        <name>Mn(2+)</name>
        <dbReference type="ChEBI" id="CHEBI:29035"/>
    </cofactor>
</comment>
<keyword evidence="13" id="KW-1185">Reference proteome</keyword>
<evidence type="ECO:0000256" key="6">
    <source>
        <dbReference type="ARBA" id="ARBA00022723"/>
    </source>
</evidence>
<evidence type="ECO:0000256" key="1">
    <source>
        <dbReference type="ARBA" id="ARBA00001936"/>
    </source>
</evidence>
<sequence>MTTSLSLIGYASGMAANDVGCAEGPLQLQNHALEQQLSEQHLPSHWQAMLVPRSGNKNNRLQRVVELNTELSTITFDLTQQNKRFVVFGGDHSCAIGTWSGVVAALEKQQQSNLGLIWIDAHMDSHTFETTSTGNIHGMPLAVLLGYGDTSLTHISIPYPKIDPKHLVLIGIRSFEAEEEKLLERLGVRIYNMEVIEKRGLETVFAEAIAYVKKNCLRFGVSLDLDGIDPFDAPGVGVPEADGISGKNLCQALTQLRQESLLIGVEVVEYNPYHDQNHKTERLIKEILLSIFGV</sequence>
<organism evidence="12 13">
    <name type="scientific">Candidatus Rickettsiella isopodorum</name>
    <dbReference type="NCBI Taxonomy" id="1225476"/>
    <lineage>
        <taxon>Bacteria</taxon>
        <taxon>Pseudomonadati</taxon>
        <taxon>Pseudomonadota</taxon>
        <taxon>Gammaproteobacteria</taxon>
        <taxon>Legionellales</taxon>
        <taxon>Coxiellaceae</taxon>
        <taxon>Rickettsiella</taxon>
    </lineage>
</organism>
<dbReference type="GO" id="GO:0030145">
    <property type="term" value="F:manganese ion binding"/>
    <property type="evidence" value="ECO:0007669"/>
    <property type="project" value="TreeGrafter"/>
</dbReference>
<dbReference type="EC" id="3.5.3.1" evidence="3"/>
<dbReference type="Gene3D" id="3.40.800.10">
    <property type="entry name" value="Ureohydrolase domain"/>
    <property type="match status" value="1"/>
</dbReference>
<evidence type="ECO:0000256" key="11">
    <source>
        <dbReference type="RuleBase" id="RU003684"/>
    </source>
</evidence>
<dbReference type="CDD" id="cd09989">
    <property type="entry name" value="Arginase"/>
    <property type="match status" value="1"/>
</dbReference>
<dbReference type="PROSITE" id="PS51409">
    <property type="entry name" value="ARGINASE_2"/>
    <property type="match status" value="1"/>
</dbReference>
<evidence type="ECO:0000256" key="8">
    <source>
        <dbReference type="ARBA" id="ARBA00023211"/>
    </source>
</evidence>
<dbReference type="InterPro" id="IPR006035">
    <property type="entry name" value="Ureohydrolase"/>
</dbReference>
<dbReference type="EMBL" id="LUKY01000033">
    <property type="protein sequence ID" value="OIZ94094.1"/>
    <property type="molecule type" value="Genomic_DNA"/>
</dbReference>
<comment type="pathway">
    <text evidence="2">Nitrogen metabolism; urea cycle; L-ornithine and urea from L-arginine: step 1/1.</text>
</comment>
<evidence type="ECO:0000256" key="3">
    <source>
        <dbReference type="ARBA" id="ARBA00012168"/>
    </source>
</evidence>